<name>A0A840SCG3_9SPIR</name>
<dbReference type="InterPro" id="IPR018771">
    <property type="entry name" value="PocR_dom"/>
</dbReference>
<keyword evidence="1" id="KW-0597">Phosphoprotein</keyword>
<keyword evidence="4" id="KW-1185">Reference proteome</keyword>
<dbReference type="InterPro" id="IPR036890">
    <property type="entry name" value="HATPase_C_sf"/>
</dbReference>
<dbReference type="GO" id="GO:0000155">
    <property type="term" value="F:phosphorelay sensor kinase activity"/>
    <property type="evidence" value="ECO:0007669"/>
    <property type="project" value="TreeGrafter"/>
</dbReference>
<dbReference type="Gene3D" id="3.30.565.10">
    <property type="entry name" value="Histidine kinase-like ATPase, C-terminal domain"/>
    <property type="match status" value="1"/>
</dbReference>
<accession>A0A840SCG3</accession>
<evidence type="ECO:0000259" key="2">
    <source>
        <dbReference type="Pfam" id="PF10114"/>
    </source>
</evidence>
<dbReference type="PANTHER" id="PTHR43547:SF2">
    <property type="entry name" value="HYBRID SIGNAL TRANSDUCTION HISTIDINE KINASE C"/>
    <property type="match status" value="1"/>
</dbReference>
<dbReference type="Proteomes" id="UP000578697">
    <property type="component" value="Unassembled WGS sequence"/>
</dbReference>
<comment type="caution">
    <text evidence="3">The sequence shown here is derived from an EMBL/GenBank/DDBJ whole genome shotgun (WGS) entry which is preliminary data.</text>
</comment>
<dbReference type="AlphaFoldDB" id="A0A840SCG3"/>
<dbReference type="EMBL" id="JACHFR010000003">
    <property type="protein sequence ID" value="MBB5219467.1"/>
    <property type="molecule type" value="Genomic_DNA"/>
</dbReference>
<feature type="domain" description="PocR" evidence="2">
    <location>
        <begin position="8"/>
        <end position="169"/>
    </location>
</feature>
<dbReference type="SUPFAM" id="SSF55874">
    <property type="entry name" value="ATPase domain of HSP90 chaperone/DNA topoisomerase II/histidine kinase"/>
    <property type="match status" value="1"/>
</dbReference>
<gene>
    <name evidence="3" type="ORF">HNP77_001849</name>
</gene>
<evidence type="ECO:0000256" key="1">
    <source>
        <dbReference type="ARBA" id="ARBA00022553"/>
    </source>
</evidence>
<organism evidence="3 4">
    <name type="scientific">Treponema rectale</name>
    <dbReference type="NCBI Taxonomy" id="744512"/>
    <lineage>
        <taxon>Bacteria</taxon>
        <taxon>Pseudomonadati</taxon>
        <taxon>Spirochaetota</taxon>
        <taxon>Spirochaetia</taxon>
        <taxon>Spirochaetales</taxon>
        <taxon>Treponemataceae</taxon>
        <taxon>Treponema</taxon>
    </lineage>
</organism>
<proteinExistence type="predicted"/>
<dbReference type="PANTHER" id="PTHR43547">
    <property type="entry name" value="TWO-COMPONENT HISTIDINE KINASE"/>
    <property type="match status" value="1"/>
</dbReference>
<evidence type="ECO:0000313" key="4">
    <source>
        <dbReference type="Proteomes" id="UP000578697"/>
    </source>
</evidence>
<dbReference type="RefSeq" id="WP_184652898.1">
    <property type="nucleotide sequence ID" value="NZ_JACHFR010000003.1"/>
</dbReference>
<evidence type="ECO:0000313" key="3">
    <source>
        <dbReference type="EMBL" id="MBB5219467.1"/>
    </source>
</evidence>
<reference evidence="3 4" key="1">
    <citation type="submission" date="2020-08" db="EMBL/GenBank/DDBJ databases">
        <title>Genomic Encyclopedia of Type Strains, Phase IV (KMG-IV): sequencing the most valuable type-strain genomes for metagenomic binning, comparative biology and taxonomic classification.</title>
        <authorList>
            <person name="Goeker M."/>
        </authorList>
    </citation>
    <scope>NUCLEOTIDE SEQUENCE [LARGE SCALE GENOMIC DNA]</scope>
    <source>
        <strain evidence="3 4">DSM 103679</strain>
    </source>
</reference>
<protein>
    <submittedName>
        <fullName evidence="3">Ligand-binding sensor protein</fullName>
    </submittedName>
</protein>
<sequence>MSTIRLTDLIDKKTLQKIQDVFSRFTGIASLITDRDGIPITKGSGFTTFCSKMNRSSKLGENLCRLCDKKGTLKAIQEGKVSVYTCHAGLIECAMPITINDELAGCFIGGQVRPPEIDEALLRRRAIRLNLDPDEYIKEAYNTKEKNPREVARAAEFLGELAGVISTMALKNYTTLQNTKMMEKASKAQAVFISDMARKMEEAIKHWTSDISSVAKMEDFTQVKKRVSEIADQGSELYSIVADSMSFIDDSEGKAALYEKVYSPAVDFTITANGLKKILPKNSPELIFNVEDSVPEFILGDVTRISQILFKLTQDAILQSDNSKVRVSFSAQKKGYATMLILTVENQKSRTADEEIKFISDYFSTGSKAFLVHKIITEMGLPLVYMLIHQLSGTFSISKDGSGTVTTVVSIPQLEDKGDTK</sequence>
<dbReference type="Pfam" id="PF10114">
    <property type="entry name" value="PocR"/>
    <property type="match status" value="1"/>
</dbReference>